<sequence length="72" mass="8484">MCFLEEPGRISPSFYNRDMENTALMDIAINIQREQKLFALVPDFQNWNNKAFIKGKNKKCKINFGHAYQKDL</sequence>
<organism evidence="1 2">
    <name type="scientific">Alligator mississippiensis</name>
    <name type="common">American alligator</name>
    <dbReference type="NCBI Taxonomy" id="8496"/>
    <lineage>
        <taxon>Eukaryota</taxon>
        <taxon>Metazoa</taxon>
        <taxon>Chordata</taxon>
        <taxon>Craniata</taxon>
        <taxon>Vertebrata</taxon>
        <taxon>Euteleostomi</taxon>
        <taxon>Archelosauria</taxon>
        <taxon>Archosauria</taxon>
        <taxon>Crocodylia</taxon>
        <taxon>Alligatoridae</taxon>
        <taxon>Alligatorinae</taxon>
        <taxon>Alligator</taxon>
    </lineage>
</organism>
<reference evidence="1 2" key="1">
    <citation type="journal article" date="2012" name="Genome Biol.">
        <title>Sequencing three crocodilian genomes to illuminate the evolution of archosaurs and amniotes.</title>
        <authorList>
            <person name="St John J.A."/>
            <person name="Braun E.L."/>
            <person name="Isberg S.R."/>
            <person name="Miles L.G."/>
            <person name="Chong A.Y."/>
            <person name="Gongora J."/>
            <person name="Dalzell P."/>
            <person name="Moran C."/>
            <person name="Bed'hom B."/>
            <person name="Abzhanov A."/>
            <person name="Burgess S.C."/>
            <person name="Cooksey A.M."/>
            <person name="Castoe T.A."/>
            <person name="Crawford N.G."/>
            <person name="Densmore L.D."/>
            <person name="Drew J.C."/>
            <person name="Edwards S.V."/>
            <person name="Faircloth B.C."/>
            <person name="Fujita M.K."/>
            <person name="Greenwold M.J."/>
            <person name="Hoffmann F.G."/>
            <person name="Howard J.M."/>
            <person name="Iguchi T."/>
            <person name="Janes D.E."/>
            <person name="Khan S.Y."/>
            <person name="Kohno S."/>
            <person name="de Koning A.J."/>
            <person name="Lance S.L."/>
            <person name="McCarthy F.M."/>
            <person name="McCormack J.E."/>
            <person name="Merchant M.E."/>
            <person name="Peterson D.G."/>
            <person name="Pollock D.D."/>
            <person name="Pourmand N."/>
            <person name="Raney B.J."/>
            <person name="Roessler K.A."/>
            <person name="Sanford J.R."/>
            <person name="Sawyer R.H."/>
            <person name="Schmidt C.J."/>
            <person name="Triplett E.W."/>
            <person name="Tuberville T.D."/>
            <person name="Venegas-Anaya M."/>
            <person name="Howard J.T."/>
            <person name="Jarvis E.D."/>
            <person name="Guillette L.J.Jr."/>
            <person name="Glenn T.C."/>
            <person name="Green R.E."/>
            <person name="Ray D.A."/>
        </authorList>
    </citation>
    <scope>NUCLEOTIDE SEQUENCE [LARGE SCALE GENOMIC DNA]</scope>
    <source>
        <strain evidence="1">KSC_2009_1</strain>
    </source>
</reference>
<protein>
    <submittedName>
        <fullName evidence="1">Uncharacterized protein</fullName>
    </submittedName>
</protein>
<keyword evidence="2" id="KW-1185">Reference proteome</keyword>
<dbReference type="Proteomes" id="UP000050525">
    <property type="component" value="Unassembled WGS sequence"/>
</dbReference>
<proteinExistence type="predicted"/>
<dbReference type="EMBL" id="AKHW03006358">
    <property type="protein sequence ID" value="KYO20609.1"/>
    <property type="molecule type" value="Genomic_DNA"/>
</dbReference>
<evidence type="ECO:0000313" key="2">
    <source>
        <dbReference type="Proteomes" id="UP000050525"/>
    </source>
</evidence>
<name>A0A151M7Y1_ALLMI</name>
<dbReference type="AlphaFoldDB" id="A0A151M7Y1"/>
<accession>A0A151M7Y1</accession>
<comment type="caution">
    <text evidence="1">The sequence shown here is derived from an EMBL/GenBank/DDBJ whole genome shotgun (WGS) entry which is preliminary data.</text>
</comment>
<gene>
    <name evidence="1" type="ORF">Y1Q_0012511</name>
</gene>
<evidence type="ECO:0000313" key="1">
    <source>
        <dbReference type="EMBL" id="KYO20609.1"/>
    </source>
</evidence>